<feature type="compositionally biased region" description="Basic residues" evidence="1">
    <location>
        <begin position="51"/>
        <end position="64"/>
    </location>
</feature>
<protein>
    <submittedName>
        <fullName evidence="2">Uncharacterized protein</fullName>
    </submittedName>
</protein>
<evidence type="ECO:0000256" key="1">
    <source>
        <dbReference type="SAM" id="MobiDB-lite"/>
    </source>
</evidence>
<dbReference type="EMBL" id="BK014897">
    <property type="protein sequence ID" value="DAD81226.1"/>
    <property type="molecule type" value="Genomic_DNA"/>
</dbReference>
<reference evidence="2" key="1">
    <citation type="journal article" date="2021" name="Proc. Natl. Acad. Sci. U.S.A.">
        <title>A Catalog of Tens of Thousands of Viruses from Human Metagenomes Reveals Hidden Associations with Chronic Diseases.</title>
        <authorList>
            <person name="Tisza M.J."/>
            <person name="Buck C.B."/>
        </authorList>
    </citation>
    <scope>NUCLEOTIDE SEQUENCE</scope>
    <source>
        <strain evidence="2">CtrsQ3</strain>
    </source>
</reference>
<accession>A0A8S5MG63</accession>
<organism evidence="2">
    <name type="scientific">Phage sp. ctrsQ3</name>
    <dbReference type="NCBI Taxonomy" id="2826752"/>
    <lineage>
        <taxon>Viruses</taxon>
    </lineage>
</organism>
<sequence>METAPTVRLTMDIGSDDGTMGMDMIGAVNCVETAGAAANAHAISVLLQVMKPRKRKKQMPKKQRQTKEQRRQIRLQKEKQWLLTYTGSPKHMNKHYRERFHVDSVTAAKDLQSLGVNYTQEQLDRLRSVEEYRIQQLHKKKKESEFQKMSDFYDDCDDRFAYIVGYTSGGAAYGLQWEDVGIDPDLPFDEKVRLYQSETY</sequence>
<name>A0A8S5MG63_9VIRU</name>
<feature type="region of interest" description="Disordered" evidence="1">
    <location>
        <begin position="51"/>
        <end position="71"/>
    </location>
</feature>
<evidence type="ECO:0000313" key="2">
    <source>
        <dbReference type="EMBL" id="DAD81226.1"/>
    </source>
</evidence>
<proteinExistence type="predicted"/>